<sequence>MTHINHINLANTTGNVYCCLRNKIVRLNESQITDYCSGCKMNRGAESGKSVQCYWNDVRDVTDPYIVVDPQLEFISMQNRKLMIELPWGHAGNALA</sequence>
<accession>A0ABW3ULL5</accession>
<reference evidence="2" key="1">
    <citation type="journal article" date="2019" name="Int. J. Syst. Evol. Microbiol.">
        <title>The Global Catalogue of Microorganisms (GCM) 10K type strain sequencing project: providing services to taxonomists for standard genome sequencing and annotation.</title>
        <authorList>
            <consortium name="The Broad Institute Genomics Platform"/>
            <consortium name="The Broad Institute Genome Sequencing Center for Infectious Disease"/>
            <person name="Wu L."/>
            <person name="Ma J."/>
        </authorList>
    </citation>
    <scope>NUCLEOTIDE SEQUENCE [LARGE SCALE GENOMIC DNA]</scope>
    <source>
        <strain evidence="2">CCUG 53270</strain>
    </source>
</reference>
<evidence type="ECO:0000313" key="1">
    <source>
        <dbReference type="EMBL" id="MFD1221184.1"/>
    </source>
</evidence>
<gene>
    <name evidence="1" type="ORF">ACFQ4B_13740</name>
</gene>
<proteinExistence type="predicted"/>
<protein>
    <submittedName>
        <fullName evidence="1">Uncharacterized protein</fullName>
    </submittedName>
</protein>
<evidence type="ECO:0000313" key="2">
    <source>
        <dbReference type="Proteomes" id="UP001597180"/>
    </source>
</evidence>
<dbReference type="RefSeq" id="WP_079909687.1">
    <property type="nucleotide sequence ID" value="NZ_BAABJG010000021.1"/>
</dbReference>
<dbReference type="Proteomes" id="UP001597180">
    <property type="component" value="Unassembled WGS sequence"/>
</dbReference>
<dbReference type="EMBL" id="JBHTLU010000015">
    <property type="protein sequence ID" value="MFD1221184.1"/>
    <property type="molecule type" value="Genomic_DNA"/>
</dbReference>
<organism evidence="1 2">
    <name type="scientific">Paenibacillus vulneris</name>
    <dbReference type="NCBI Taxonomy" id="1133364"/>
    <lineage>
        <taxon>Bacteria</taxon>
        <taxon>Bacillati</taxon>
        <taxon>Bacillota</taxon>
        <taxon>Bacilli</taxon>
        <taxon>Bacillales</taxon>
        <taxon>Paenibacillaceae</taxon>
        <taxon>Paenibacillus</taxon>
    </lineage>
</organism>
<keyword evidence="2" id="KW-1185">Reference proteome</keyword>
<comment type="caution">
    <text evidence="1">The sequence shown here is derived from an EMBL/GenBank/DDBJ whole genome shotgun (WGS) entry which is preliminary data.</text>
</comment>
<name>A0ABW3ULL5_9BACL</name>